<keyword evidence="2" id="KW-1185">Reference proteome</keyword>
<accession>A0AAD1UF72</accession>
<sequence>MELNKLIFPIPKPSYTVENFEGKLFYIPQKGDFRKHKYGVCGRYRRRSKQNLLEEKSLQMLYHTPPVKLKLPKPKVEESFCNQTDSSVELDLSEVTGQGEINIPSFSKTCSPFKCITQAYNSTSPKKPFRKSPKSSVDLSCQIIENFKGFSSSKKIDNVIPCLFLRCKNETNKMLVYFHGNSEDLGQSYSFIKNLQYSINMHILIVEYPGYGVYKGVPNEDNVLNDSTRVIEFVLKVLKWKTQDIIVMDRSIGTGPACYLASIYHLGTLALISPYTSIRGVIKGMPLGRLCQFLVKERFNNSEHIAKVACPTFILHGKKDNIIPSEHGEELALACSAPTCLILPTDMTHNQFVYYDDFLSPFKNFLLSQNIITRDHFCYSSSKNNQNYCEKSKQESDGLDPTKLLKSLKQSNYRFECVISEESKDSFDFEDSFHSYDMSSMRYTPAHSGEKVKRKSLILRKNSFFNL</sequence>
<dbReference type="SUPFAM" id="SSF53474">
    <property type="entry name" value="alpha/beta-Hydrolases"/>
    <property type="match status" value="1"/>
</dbReference>
<dbReference type="PANTHER" id="PTHR12277:SF197">
    <property type="entry name" value="CHROMOSOME UNDETERMINED SCAFFOLD_38, WHOLE GENOME SHOTGUN SEQUENCE"/>
    <property type="match status" value="1"/>
</dbReference>
<dbReference type="InterPro" id="IPR029058">
    <property type="entry name" value="AB_hydrolase_fold"/>
</dbReference>
<reference evidence="1" key="1">
    <citation type="submission" date="2023-07" db="EMBL/GenBank/DDBJ databases">
        <authorList>
            <consortium name="AG Swart"/>
            <person name="Singh M."/>
            <person name="Singh A."/>
            <person name="Seah K."/>
            <person name="Emmerich C."/>
        </authorList>
    </citation>
    <scope>NUCLEOTIDE SEQUENCE</scope>
    <source>
        <strain evidence="1">DP1</strain>
    </source>
</reference>
<comment type="caution">
    <text evidence="1">The sequence shown here is derived from an EMBL/GenBank/DDBJ whole genome shotgun (WGS) entry which is preliminary data.</text>
</comment>
<gene>
    <name evidence="1" type="ORF">ECRASSUSDP1_LOCUS9504</name>
</gene>
<proteinExistence type="predicted"/>
<dbReference type="Proteomes" id="UP001295684">
    <property type="component" value="Unassembled WGS sequence"/>
</dbReference>
<dbReference type="EMBL" id="CAMPGE010009343">
    <property type="protein sequence ID" value="CAI2368213.1"/>
    <property type="molecule type" value="Genomic_DNA"/>
</dbReference>
<evidence type="ECO:0000313" key="1">
    <source>
        <dbReference type="EMBL" id="CAI2368213.1"/>
    </source>
</evidence>
<dbReference type="PANTHER" id="PTHR12277">
    <property type="entry name" value="ALPHA/BETA HYDROLASE DOMAIN-CONTAINING PROTEIN"/>
    <property type="match status" value="1"/>
</dbReference>
<evidence type="ECO:0000313" key="2">
    <source>
        <dbReference type="Proteomes" id="UP001295684"/>
    </source>
</evidence>
<dbReference type="AlphaFoldDB" id="A0AAD1UF72"/>
<name>A0AAD1UF72_EUPCR</name>
<dbReference type="Gene3D" id="3.40.50.1820">
    <property type="entry name" value="alpha/beta hydrolase"/>
    <property type="match status" value="1"/>
</dbReference>
<organism evidence="1 2">
    <name type="scientific">Euplotes crassus</name>
    <dbReference type="NCBI Taxonomy" id="5936"/>
    <lineage>
        <taxon>Eukaryota</taxon>
        <taxon>Sar</taxon>
        <taxon>Alveolata</taxon>
        <taxon>Ciliophora</taxon>
        <taxon>Intramacronucleata</taxon>
        <taxon>Spirotrichea</taxon>
        <taxon>Hypotrichia</taxon>
        <taxon>Euplotida</taxon>
        <taxon>Euplotidae</taxon>
        <taxon>Moneuplotes</taxon>
    </lineage>
</organism>
<protein>
    <submittedName>
        <fullName evidence="1">Uncharacterized protein</fullName>
    </submittedName>
</protein>